<protein>
    <submittedName>
        <fullName evidence="3">Uncharacterized protein</fullName>
    </submittedName>
</protein>
<evidence type="ECO:0000256" key="1">
    <source>
        <dbReference type="SAM" id="MobiDB-lite"/>
    </source>
</evidence>
<dbReference type="AlphaFoldDB" id="A0A914V9N3"/>
<name>A0A914V9N3_9BILA</name>
<keyword evidence="2" id="KW-1185">Reference proteome</keyword>
<proteinExistence type="predicted"/>
<accession>A0A914V9N3</accession>
<organism evidence="2 3">
    <name type="scientific">Plectus sambesii</name>
    <dbReference type="NCBI Taxonomy" id="2011161"/>
    <lineage>
        <taxon>Eukaryota</taxon>
        <taxon>Metazoa</taxon>
        <taxon>Ecdysozoa</taxon>
        <taxon>Nematoda</taxon>
        <taxon>Chromadorea</taxon>
        <taxon>Plectida</taxon>
        <taxon>Plectina</taxon>
        <taxon>Plectoidea</taxon>
        <taxon>Plectidae</taxon>
        <taxon>Plectus</taxon>
    </lineage>
</organism>
<evidence type="ECO:0000313" key="2">
    <source>
        <dbReference type="Proteomes" id="UP000887566"/>
    </source>
</evidence>
<dbReference type="WBParaSite" id="PSAMB.scaffold16051size1420.g36770.t1">
    <property type="protein sequence ID" value="PSAMB.scaffold16051size1420.g36770.t1"/>
    <property type="gene ID" value="PSAMB.scaffold16051size1420.g36770"/>
</dbReference>
<evidence type="ECO:0000313" key="3">
    <source>
        <dbReference type="WBParaSite" id="PSAMB.scaffold16051size1420.g36770.t1"/>
    </source>
</evidence>
<reference evidence="3" key="1">
    <citation type="submission" date="2022-11" db="UniProtKB">
        <authorList>
            <consortium name="WormBaseParasite"/>
        </authorList>
    </citation>
    <scope>IDENTIFICATION</scope>
</reference>
<sequence length="32" mass="3661">MADDDDYDHTDDVGGDEFGDEEQIDDLELDQQ</sequence>
<feature type="region of interest" description="Disordered" evidence="1">
    <location>
        <begin position="1"/>
        <end position="32"/>
    </location>
</feature>
<dbReference type="Proteomes" id="UP000887566">
    <property type="component" value="Unplaced"/>
</dbReference>